<dbReference type="SUPFAM" id="SSF50475">
    <property type="entry name" value="FMN-binding split barrel"/>
    <property type="match status" value="1"/>
</dbReference>
<dbReference type="InterPro" id="IPR002563">
    <property type="entry name" value="Flavin_Rdtase-like_dom"/>
</dbReference>
<reference evidence="3" key="1">
    <citation type="submission" date="2022-10" db="EMBL/GenBank/DDBJ databases">
        <title>Roseovarius pelagicus sp. nov., isolated from Arctic seawater.</title>
        <authorList>
            <person name="Hong Y.W."/>
            <person name="Hwang C.Y."/>
        </authorList>
    </citation>
    <scope>NUCLEOTIDE SEQUENCE</scope>
    <source>
        <strain evidence="3">HL-MP18</strain>
        <plasmid evidence="3">unnamed2</plasmid>
    </source>
</reference>
<dbReference type="Gene3D" id="2.30.110.10">
    <property type="entry name" value="Electron Transport, Fmn-binding Protein, Chain A"/>
    <property type="match status" value="1"/>
</dbReference>
<dbReference type="PANTHER" id="PTHR30466">
    <property type="entry name" value="FLAVIN REDUCTASE"/>
    <property type="match status" value="1"/>
</dbReference>
<dbReference type="Pfam" id="PF01613">
    <property type="entry name" value="Flavin_Reduct"/>
    <property type="match status" value="1"/>
</dbReference>
<keyword evidence="3" id="KW-0614">Plasmid</keyword>
<evidence type="ECO:0000313" key="3">
    <source>
        <dbReference type="EMBL" id="UXX81516.1"/>
    </source>
</evidence>
<dbReference type="InterPro" id="IPR012349">
    <property type="entry name" value="Split_barrel_FMN-bd"/>
</dbReference>
<geneLocation type="plasmid" evidence="3 4">
    <name>unnamed2</name>
</geneLocation>
<evidence type="ECO:0000259" key="2">
    <source>
        <dbReference type="SMART" id="SM00903"/>
    </source>
</evidence>
<dbReference type="Proteomes" id="UP001064087">
    <property type="component" value="Plasmid unnamed2"/>
</dbReference>
<sequence length="338" mass="35918">MIATVWTDAAQVHKRELRDILGSFLSGVTIVATRGSDSVPRAFTANSFTSVSLDPPLVLVCLGDKAASYEEFAASKSFSINILGDWQKHLSTVFASPGAEKSAAISGLHGSDVPYVGHSLSTLICDAHEKVVAGDHLILIGRVVQFATGAGRPLGFHGGRYVSFGLAEETLEESGSALRVAGLLEHAGKVMLLRRPGAQHYEVPSVSLTGDTRHGAALSQLFTRFGLSAEADFVYSVYQEPGAAATTMVYTMRLEGAPENQGAHVQTLMDGTELVFLGADDAPWDLVPGELPSGMLSRYFREKQAGVSGLYCDTPDGGRVAALSLAPRHWIDWNADVG</sequence>
<name>A0ABY6D5U6_9RHOB</name>
<dbReference type="Gene3D" id="3.90.79.10">
    <property type="entry name" value="Nucleoside Triphosphate Pyrophosphohydrolase"/>
    <property type="match status" value="1"/>
</dbReference>
<organism evidence="3 4">
    <name type="scientific">Roseovarius pelagicus</name>
    <dbReference type="NCBI Taxonomy" id="2980108"/>
    <lineage>
        <taxon>Bacteria</taxon>
        <taxon>Pseudomonadati</taxon>
        <taxon>Pseudomonadota</taxon>
        <taxon>Alphaproteobacteria</taxon>
        <taxon>Rhodobacterales</taxon>
        <taxon>Roseobacteraceae</taxon>
        <taxon>Roseovarius</taxon>
    </lineage>
</organism>
<feature type="domain" description="Flavin reductase like" evidence="2">
    <location>
        <begin position="21"/>
        <end position="163"/>
    </location>
</feature>
<dbReference type="PANTHER" id="PTHR30466:SF1">
    <property type="entry name" value="FMN REDUCTASE (NADH) RUTF"/>
    <property type="match status" value="1"/>
</dbReference>
<evidence type="ECO:0000313" key="4">
    <source>
        <dbReference type="Proteomes" id="UP001064087"/>
    </source>
</evidence>
<accession>A0ABY6D5U6</accession>
<keyword evidence="4" id="KW-1185">Reference proteome</keyword>
<evidence type="ECO:0000256" key="1">
    <source>
        <dbReference type="ARBA" id="ARBA00023002"/>
    </source>
</evidence>
<dbReference type="SMART" id="SM00903">
    <property type="entry name" value="Flavin_Reduct"/>
    <property type="match status" value="1"/>
</dbReference>
<dbReference type="InterPro" id="IPR050268">
    <property type="entry name" value="NADH-dep_flavin_reductase"/>
</dbReference>
<keyword evidence="1" id="KW-0560">Oxidoreductase</keyword>
<proteinExistence type="predicted"/>
<protein>
    <submittedName>
        <fullName evidence="3">Flavin reductase family protein</fullName>
    </submittedName>
</protein>
<gene>
    <name evidence="3" type="ORF">N7U68_00170</name>
</gene>
<dbReference type="EMBL" id="CP106737">
    <property type="protein sequence ID" value="UXX81516.1"/>
    <property type="molecule type" value="Genomic_DNA"/>
</dbReference>
<dbReference type="RefSeq" id="WP_263046713.1">
    <property type="nucleotide sequence ID" value="NZ_CP106737.1"/>
</dbReference>